<dbReference type="GO" id="GO:0016740">
    <property type="term" value="F:transferase activity"/>
    <property type="evidence" value="ECO:0007669"/>
    <property type="project" value="UniProtKB-KW"/>
</dbReference>
<dbReference type="EMBL" id="AP022614">
    <property type="protein sequence ID" value="BBZ46856.1"/>
    <property type="molecule type" value="Genomic_DNA"/>
</dbReference>
<keyword evidence="3" id="KW-0808">Transferase</keyword>
<evidence type="ECO:0000256" key="1">
    <source>
        <dbReference type="SAM" id="MobiDB-lite"/>
    </source>
</evidence>
<dbReference type="Gene3D" id="3.90.1200.10">
    <property type="match status" value="1"/>
</dbReference>
<dbReference type="CDD" id="cd05154">
    <property type="entry name" value="ACAD10_11_N-like"/>
    <property type="match status" value="1"/>
</dbReference>
<accession>A0A7I7YYI8</accession>
<organism evidence="3 4">
    <name type="scientific">Mycobacterium parmense</name>
    <dbReference type="NCBI Taxonomy" id="185642"/>
    <lineage>
        <taxon>Bacteria</taxon>
        <taxon>Bacillati</taxon>
        <taxon>Actinomycetota</taxon>
        <taxon>Actinomycetes</taxon>
        <taxon>Mycobacteriales</taxon>
        <taxon>Mycobacteriaceae</taxon>
        <taxon>Mycobacterium</taxon>
        <taxon>Mycobacterium simiae complex</taxon>
    </lineage>
</organism>
<evidence type="ECO:0000259" key="2">
    <source>
        <dbReference type="Pfam" id="PF01636"/>
    </source>
</evidence>
<dbReference type="PANTHER" id="PTHR21310">
    <property type="entry name" value="AMINOGLYCOSIDE PHOSPHOTRANSFERASE-RELATED-RELATED"/>
    <property type="match status" value="1"/>
</dbReference>
<keyword evidence="4" id="KW-1185">Reference proteome</keyword>
<dbReference type="InterPro" id="IPR051678">
    <property type="entry name" value="AGP_Transferase"/>
</dbReference>
<dbReference type="Gene3D" id="3.30.200.20">
    <property type="entry name" value="Phosphorylase Kinase, domain 1"/>
    <property type="match status" value="1"/>
</dbReference>
<gene>
    <name evidence="3" type="ORF">MPRM_41370</name>
</gene>
<dbReference type="SUPFAM" id="SSF56112">
    <property type="entry name" value="Protein kinase-like (PK-like)"/>
    <property type="match status" value="1"/>
</dbReference>
<feature type="region of interest" description="Disordered" evidence="1">
    <location>
        <begin position="1"/>
        <end position="20"/>
    </location>
</feature>
<dbReference type="AlphaFoldDB" id="A0A7I7YYI8"/>
<feature type="domain" description="Aminoglycoside phosphotransferase" evidence="2">
    <location>
        <begin position="47"/>
        <end position="278"/>
    </location>
</feature>
<sequence length="363" mass="39202">MTRTPQEVSAQRRADQGPTVDGVNLEAVAEWMTGQGLGEGPLDDVGAVTGGTQNVMLRFTRAGRPYVLRRGPRHLRPRSNSVILRETKVLAALAGSDVPHPHLIATCDDPGVLGDAVFYLMEPVDGFNAGEGLPALHAGDAGVRHGMGLSMADALANLGAVDHVTVGLGDFGKPDGFLERQVPRWLSELESYREYENYPGPDIPGVDRVAYWLERHRPTAWTPGIMHGDYHAANVMFSRTGPDVVAIVDWEMCTIGDPLLDLGWLLATWRQPDGSSVFSHALGGHDGLAGTDELLERYAANTTRDLSQLTWYTVLACFKLGIVIEGTLARACAGKAEKTVGDQLHAATVHLFERALRLIDGQG</sequence>
<dbReference type="InterPro" id="IPR041726">
    <property type="entry name" value="ACAD10_11_N"/>
</dbReference>
<dbReference type="InterPro" id="IPR002575">
    <property type="entry name" value="Aminoglycoside_PTrfase"/>
</dbReference>
<dbReference type="InterPro" id="IPR011009">
    <property type="entry name" value="Kinase-like_dom_sf"/>
</dbReference>
<protein>
    <submittedName>
        <fullName evidence="3">Putative aminoglycoside phosphotransferase</fullName>
    </submittedName>
</protein>
<evidence type="ECO:0000313" key="3">
    <source>
        <dbReference type="EMBL" id="BBZ46856.1"/>
    </source>
</evidence>
<dbReference type="Proteomes" id="UP000467105">
    <property type="component" value="Chromosome"/>
</dbReference>
<dbReference type="Pfam" id="PF01636">
    <property type="entry name" value="APH"/>
    <property type="match status" value="1"/>
</dbReference>
<reference evidence="3 4" key="1">
    <citation type="journal article" date="2019" name="Emerg. Microbes Infect.">
        <title>Comprehensive subspecies identification of 175 nontuberculous mycobacteria species based on 7547 genomic profiles.</title>
        <authorList>
            <person name="Matsumoto Y."/>
            <person name="Kinjo T."/>
            <person name="Motooka D."/>
            <person name="Nabeya D."/>
            <person name="Jung N."/>
            <person name="Uechi K."/>
            <person name="Horii T."/>
            <person name="Iida T."/>
            <person name="Fujita J."/>
            <person name="Nakamura S."/>
        </authorList>
    </citation>
    <scope>NUCLEOTIDE SEQUENCE [LARGE SCALE GENOMIC DNA]</scope>
    <source>
        <strain evidence="3 4">JCM 14742</strain>
    </source>
</reference>
<evidence type="ECO:0000313" key="4">
    <source>
        <dbReference type="Proteomes" id="UP000467105"/>
    </source>
</evidence>
<dbReference type="PANTHER" id="PTHR21310:SF40">
    <property type="entry name" value="AMINOGLYCOSIDE PHOSPHOTRANSFERASE DOMAIN-CONTAINING PROTEIN-RELATED"/>
    <property type="match status" value="1"/>
</dbReference>
<name>A0A7I7YYI8_9MYCO</name>
<proteinExistence type="predicted"/>